<reference evidence="1 2" key="1">
    <citation type="journal article" date="2015" name="PLoS ONE">
        <title>A universal mariner transposon system for forward genetic studies in the genus clostridium.</title>
        <authorList>
            <person name="Zhang Y."/>
            <person name="Grosse-Honebrink A."/>
            <person name="Minton N.P."/>
        </authorList>
    </citation>
    <scope>NUCLEOTIDE SEQUENCE [LARGE SCALE GENOMIC DNA]</scope>
    <source>
        <strain evidence="1 2">NCIMB 10696</strain>
    </source>
</reference>
<sequence>MNKTIREQIFELADKEYQKFSSSLLPNTDNILGVRLPQLRKLAKAIAKDDWRKFMANYDSKYFEEIMLQGLVLGYAKADIEEILQYVADFVPKIDNWYVCDSFCAGLKFTKNNMEHVWNFIQPFLSSNKEFEVRFSVVMLLHFYINDEYIDKVIKSLDTIKHPGYYAKMAVAWTISICYIKFSKQTMDYLKNNSLDDFTYNKSLQKITESLRVDKETKIIIKSMKKNYNFIFAASKF</sequence>
<evidence type="ECO:0000313" key="2">
    <source>
        <dbReference type="Proteomes" id="UP000033052"/>
    </source>
</evidence>
<accession>A0A7U4XTB2</accession>
<dbReference type="CDD" id="cd06561">
    <property type="entry name" value="AlkD_like"/>
    <property type="match status" value="1"/>
</dbReference>
<dbReference type="EMBL" id="CP009225">
    <property type="protein sequence ID" value="AKC61386.1"/>
    <property type="molecule type" value="Genomic_DNA"/>
</dbReference>
<dbReference type="AlphaFoldDB" id="A0A7U4XTB2"/>
<dbReference type="KEGG" id="cld:CLSPO_c06640"/>
<dbReference type="InterPro" id="IPR014825">
    <property type="entry name" value="DNA_alkylation"/>
</dbReference>
<proteinExistence type="predicted"/>
<name>A0A7U4XTB2_CLOSG</name>
<dbReference type="InterPro" id="IPR016024">
    <property type="entry name" value="ARM-type_fold"/>
</dbReference>
<dbReference type="RefSeq" id="WP_033058496.1">
    <property type="nucleotide sequence ID" value="NZ_CP009225.1"/>
</dbReference>
<protein>
    <submittedName>
        <fullName evidence="1">Putative DNA alkylation repair protein</fullName>
    </submittedName>
</protein>
<organism evidence="1 2">
    <name type="scientific">Clostridium sporogenes</name>
    <dbReference type="NCBI Taxonomy" id="1509"/>
    <lineage>
        <taxon>Bacteria</taxon>
        <taxon>Bacillati</taxon>
        <taxon>Bacillota</taxon>
        <taxon>Clostridia</taxon>
        <taxon>Eubacteriales</taxon>
        <taxon>Clostridiaceae</taxon>
        <taxon>Clostridium</taxon>
    </lineage>
</organism>
<dbReference type="PANTHER" id="PTHR34070">
    <property type="entry name" value="ARMADILLO-TYPE FOLD"/>
    <property type="match status" value="1"/>
</dbReference>
<dbReference type="Pfam" id="PF08713">
    <property type="entry name" value="DNA_alkylation"/>
    <property type="match status" value="1"/>
</dbReference>
<dbReference type="GeneID" id="92937420"/>
<dbReference type="Proteomes" id="UP000033052">
    <property type="component" value="Chromosome"/>
</dbReference>
<dbReference type="PANTHER" id="PTHR34070:SF1">
    <property type="entry name" value="DNA ALKYLATION REPAIR PROTEIN"/>
    <property type="match status" value="1"/>
</dbReference>
<dbReference type="Gene3D" id="1.25.10.90">
    <property type="match status" value="1"/>
</dbReference>
<dbReference type="SUPFAM" id="SSF48371">
    <property type="entry name" value="ARM repeat"/>
    <property type="match status" value="1"/>
</dbReference>
<gene>
    <name evidence="1" type="ORF">CLSPO_c06640</name>
</gene>
<evidence type="ECO:0000313" key="1">
    <source>
        <dbReference type="EMBL" id="AKC61386.1"/>
    </source>
</evidence>